<comment type="caution">
    <text evidence="3">The sequence shown here is derived from an EMBL/GenBank/DDBJ whole genome shotgun (WGS) entry which is preliminary data.</text>
</comment>
<keyword evidence="2" id="KW-0479">Metal-binding</keyword>
<dbReference type="SMART" id="SM00947">
    <property type="entry name" value="Pro_CA"/>
    <property type="match status" value="1"/>
</dbReference>
<dbReference type="SUPFAM" id="SSF53056">
    <property type="entry name" value="beta-carbonic anhydrase, cab"/>
    <property type="match status" value="1"/>
</dbReference>
<evidence type="ECO:0000313" key="3">
    <source>
        <dbReference type="EMBL" id="TKC61449.1"/>
    </source>
</evidence>
<gene>
    <name evidence="3" type="ORF">FBD94_13045</name>
</gene>
<dbReference type="Proteomes" id="UP000309594">
    <property type="component" value="Unassembled WGS sequence"/>
</dbReference>
<evidence type="ECO:0000256" key="2">
    <source>
        <dbReference type="PIRSR" id="PIRSR601765-1"/>
    </source>
</evidence>
<reference evidence="3 4" key="1">
    <citation type="submission" date="2019-04" db="EMBL/GenBank/DDBJ databases">
        <title>Pedobacter sp. RP-1-16 sp. nov., isolated from Arctic soil.</title>
        <authorList>
            <person name="Dahal R.H."/>
            <person name="Kim D.-U."/>
        </authorList>
    </citation>
    <scope>NUCLEOTIDE SEQUENCE [LARGE SCALE GENOMIC DNA]</scope>
    <source>
        <strain evidence="3 4">RP-1-16</strain>
    </source>
</reference>
<protein>
    <submittedName>
        <fullName evidence="3">Carbonic anhydrase</fullName>
    </submittedName>
</protein>
<dbReference type="RefSeq" id="WP_136880472.1">
    <property type="nucleotide sequence ID" value="NZ_SWDX01000004.1"/>
</dbReference>
<proteinExistence type="inferred from homology"/>
<dbReference type="Gene3D" id="3.40.1050.10">
    <property type="entry name" value="Carbonic anhydrase"/>
    <property type="match status" value="1"/>
</dbReference>
<evidence type="ECO:0000313" key="4">
    <source>
        <dbReference type="Proteomes" id="UP000309594"/>
    </source>
</evidence>
<comment type="similarity">
    <text evidence="1">Belongs to the beta-class carbonic anhydrase family.</text>
</comment>
<dbReference type="GO" id="GO:0004089">
    <property type="term" value="F:carbonate dehydratase activity"/>
    <property type="evidence" value="ECO:0007669"/>
    <property type="project" value="InterPro"/>
</dbReference>
<dbReference type="Pfam" id="PF00484">
    <property type="entry name" value="Pro_CA"/>
    <property type="match status" value="1"/>
</dbReference>
<organism evidence="3 4">
    <name type="scientific">Pedobacter hiemivivus</name>
    <dbReference type="NCBI Taxonomy" id="2530454"/>
    <lineage>
        <taxon>Bacteria</taxon>
        <taxon>Pseudomonadati</taxon>
        <taxon>Bacteroidota</taxon>
        <taxon>Sphingobacteriia</taxon>
        <taxon>Sphingobacteriales</taxon>
        <taxon>Sphingobacteriaceae</taxon>
        <taxon>Pedobacter</taxon>
    </lineage>
</organism>
<feature type="binding site" evidence="2">
    <location>
        <position position="58"/>
    </location>
    <ligand>
        <name>Zn(2+)</name>
        <dbReference type="ChEBI" id="CHEBI:29105"/>
    </ligand>
</feature>
<keyword evidence="2" id="KW-0862">Zinc</keyword>
<name>A0A4U1GEM1_9SPHI</name>
<dbReference type="InterPro" id="IPR036874">
    <property type="entry name" value="Carbonic_anhydrase_sf"/>
</dbReference>
<accession>A0A4U1GEM1</accession>
<dbReference type="InterPro" id="IPR001765">
    <property type="entry name" value="Carbonic_anhydrase"/>
</dbReference>
<evidence type="ECO:0000256" key="1">
    <source>
        <dbReference type="ARBA" id="ARBA00006217"/>
    </source>
</evidence>
<feature type="binding site" evidence="2">
    <location>
        <position position="60"/>
    </location>
    <ligand>
        <name>Zn(2+)</name>
        <dbReference type="ChEBI" id="CHEBI:29105"/>
    </ligand>
</feature>
<sequence length="207" mass="22996">MDSGRLYQPLEMTADQALLLLREGHVRFQNGYSIHANLLQKVQETKDEPKPFATILSCMDSRVAAELIFDQTIGDIFNIRVAGNVVSQHILGSLEYTILAAGVKLIIVMGHTGCGAIKSACNNVTIENLSGLLREVKISIPQELTENHDRNGENESFVNKVAVLNVYRSMQQILEQSSSIRQLRDHGEIKIVPAMYDISIGALQFYP</sequence>
<dbReference type="AlphaFoldDB" id="A0A4U1GEM1"/>
<dbReference type="PANTHER" id="PTHR11002">
    <property type="entry name" value="CARBONIC ANHYDRASE"/>
    <property type="match status" value="1"/>
</dbReference>
<dbReference type="EMBL" id="SWDX01000004">
    <property type="protein sequence ID" value="TKC61449.1"/>
    <property type="molecule type" value="Genomic_DNA"/>
</dbReference>
<dbReference type="GO" id="GO:0008270">
    <property type="term" value="F:zinc ion binding"/>
    <property type="evidence" value="ECO:0007669"/>
    <property type="project" value="InterPro"/>
</dbReference>
<feature type="binding site" evidence="2">
    <location>
        <position position="114"/>
    </location>
    <ligand>
        <name>Zn(2+)</name>
        <dbReference type="ChEBI" id="CHEBI:29105"/>
    </ligand>
</feature>
<dbReference type="PANTHER" id="PTHR11002:SF79">
    <property type="entry name" value="CARBONIC ANHYDRASE 2"/>
    <property type="match status" value="1"/>
</dbReference>
<feature type="binding site" evidence="2">
    <location>
        <position position="111"/>
    </location>
    <ligand>
        <name>Zn(2+)</name>
        <dbReference type="ChEBI" id="CHEBI:29105"/>
    </ligand>
</feature>
<comment type="cofactor">
    <cofactor evidence="2">
        <name>Zn(2+)</name>
        <dbReference type="ChEBI" id="CHEBI:29105"/>
    </cofactor>
    <text evidence="2">Binds 1 zinc ion per subunit.</text>
</comment>